<sequence length="99" mass="11732">MMTTTRKTKTITRDQILVINKSLRRSQRTVNRRTRKSPKKTTEKKMSPKMTTNPKGSLRIGTKRNRKIINLRMKRRRTGPRVKSPKNPSWRHPNARDPI</sequence>
<proteinExistence type="predicted"/>
<feature type="compositionally biased region" description="Basic residues" evidence="1">
    <location>
        <begin position="61"/>
        <end position="84"/>
    </location>
</feature>
<feature type="compositionally biased region" description="Basic residues" evidence="1">
    <location>
        <begin position="23"/>
        <end position="39"/>
    </location>
</feature>
<name>A0A7R9LNV5_9ACAR</name>
<protein>
    <submittedName>
        <fullName evidence="2">Uncharacterized protein</fullName>
    </submittedName>
</protein>
<evidence type="ECO:0000313" key="2">
    <source>
        <dbReference type="EMBL" id="CAD7644967.1"/>
    </source>
</evidence>
<reference evidence="2" key="1">
    <citation type="submission" date="2020-11" db="EMBL/GenBank/DDBJ databases">
        <authorList>
            <person name="Tran Van P."/>
        </authorList>
    </citation>
    <scope>NUCLEOTIDE SEQUENCE</scope>
</reference>
<organism evidence="2">
    <name type="scientific">Medioppia subpectinata</name>
    <dbReference type="NCBI Taxonomy" id="1979941"/>
    <lineage>
        <taxon>Eukaryota</taxon>
        <taxon>Metazoa</taxon>
        <taxon>Ecdysozoa</taxon>
        <taxon>Arthropoda</taxon>
        <taxon>Chelicerata</taxon>
        <taxon>Arachnida</taxon>
        <taxon>Acari</taxon>
        <taxon>Acariformes</taxon>
        <taxon>Sarcoptiformes</taxon>
        <taxon>Oribatida</taxon>
        <taxon>Brachypylina</taxon>
        <taxon>Oppioidea</taxon>
        <taxon>Oppiidae</taxon>
        <taxon>Medioppia</taxon>
    </lineage>
</organism>
<dbReference type="Proteomes" id="UP000759131">
    <property type="component" value="Unassembled WGS sequence"/>
</dbReference>
<evidence type="ECO:0000256" key="1">
    <source>
        <dbReference type="SAM" id="MobiDB-lite"/>
    </source>
</evidence>
<keyword evidence="3" id="KW-1185">Reference proteome</keyword>
<evidence type="ECO:0000313" key="3">
    <source>
        <dbReference type="Proteomes" id="UP000759131"/>
    </source>
</evidence>
<dbReference type="EMBL" id="CAJPIZ010032845">
    <property type="protein sequence ID" value="CAG2120342.1"/>
    <property type="molecule type" value="Genomic_DNA"/>
</dbReference>
<dbReference type="EMBL" id="OC887420">
    <property type="protein sequence ID" value="CAD7644967.1"/>
    <property type="molecule type" value="Genomic_DNA"/>
</dbReference>
<feature type="non-terminal residue" evidence="2">
    <location>
        <position position="99"/>
    </location>
</feature>
<feature type="region of interest" description="Disordered" evidence="1">
    <location>
        <begin position="23"/>
        <end position="99"/>
    </location>
</feature>
<accession>A0A7R9LNV5</accession>
<dbReference type="AlphaFoldDB" id="A0A7R9LNV5"/>
<gene>
    <name evidence="2" type="ORF">OSB1V03_LOCUS20289</name>
</gene>